<dbReference type="NCBIfam" id="NF003417">
    <property type="entry name" value="PRK04813.1"/>
    <property type="match status" value="3"/>
</dbReference>
<sequence length="5162" mass="575250">MMAGVNREDSWSNLRYTSFPNLYPCHHNQRGHNASRTVLESLVAPNEIILVAWAILLAKYTQVDNPIFSSDDNGLQVETSTGVLKRLPHDAITGEHFTAVYIISTRRKRPANGDLEFSYNSEAQVGELRSNGVVPPNHLDQLALQLKAAVLEAFDLKNRRSDNNDNDHPRPALSILNPTPRRANGPQLLHQLVRWHSAQQDIAIDFLSEEGERKSLTWDQLDKASSRLARDIHARLALSHTKATVTPIVPILIPQSLELYVTELAILKAGCAFCPLNLDAPEERIRFILQDVSATIVITIQTLKDKLANLPDVTILQARLEYETLVEWQHVNIDPTGIAYVMYTSGSTGKPKGVAISHCAATQALLAHDQHIPPFDRFLQFASPTFDVSVFEIFFPLFRGSTLVSCDRGIMLNDLSSVINSLEIDAAELTPTVAGSLLQKRENVPRLQLLLTIGEMLTRNVIEEFGESSDRRGILHGMYGPTEAAIHCTLQSDFRTEHKVGIVGIPLQTVSVFILAPALAEENDISIVKILPVGQIGELAVGGHQLADGYLNRPDQTSAAFVNTTDHGRLYRTGDKARLLPDGSLECLGRMATGQVKLRGQRVELGEIEEVLLRSSSCHAAVASIVNGVLVVFCLVVEGGLEKDSLYRLCRKWLPAFMIPADIVILHDLPHLPSGKVDRKRLEEQYQARDIEETDGIAPENEREAKILSVARKSLGNELGVTDSLGQNGLDSLAAIQFASNLRRNGFSATVTGVLKHRSVRELAQHIVANKPVQFGTQQIFNNRGLIDSLTKKALENENIHQNRSELTKVLPCSPLQTAFLVETSRRNGAYWNWIELELQTCCSEQRIRDAFLRLVAENEILRSGFTEVGDNLNPFVLLVWQGLLDSQVLGVDEFQYDPPSGFDALIRPLNVQVRSANESTSILIQIHHALYDGWSMDLIVRDLDRSLQGAAVPARPQYLEVIGYHLSKQSVDRDADRLFWQEKLSNSNPCKLPNLSGKNQPEKGLERIDRFCSIPLDKVRTCARERHFSPQVYFQAAFAYLLAAYTGSSDVILGTVSSGRTLPVTGIEEIIGPCIATLPLRVDIAQSRSGLDLLRAIHRLNRELMEHCTLPLQEIKNTCGLQPGKPLFDTLLIWQESPLSSSPPEAIRVVNSADYLEFNILLEFEPIGNSLRTRATFQPSLIPLSHMEVLIAQLDSLVAWMLEYEDELLEKANQCFDLDHLSMENQAPVQMPFDGGVAVLVQKHASTTPKAPALAFASKTQASFSIETLTFGELNEKAIRISQYLIARGVEQNMLVGICMDKSIELYTCILAAIYAGAGYLPITPDTPVARIKAAMQEAEVSLCLSNGVIAGQLKLSLQSKIIDVNDLDDELSRQPSNVPVVACKESDVAYAVFTSGSTGTPKGVLVTHQNLSSNIKTLEGIYPVTKESKLLQACSQAFDVSVFEIFFAWSTGMCLCSTSKDVLFQDIEGIIREFGITHLSLTPTVAALINPDNVPSVRFLVTSGEAVTEQVFRTWAERGLWQGYGPSETTNICTVNARVSNMDLINNIGPPFPNTSAFVLSKGSGFDLIPRGGVGELCFGGDQVFRGYLKMPELNSQKIIDHPDFGRIYRSGDLGRLLYDGSVLFEGRLDDQIKLRGQRIELGEINATVLSVNGVRDCFSYVIQQSAGLFQRLMTFWVADAHSGTDFAVVSVSDELREKIDLIYEALRATLPAYMIPVNLIPITHLPMTIQGKIDKLRLTSLINELDHKTLDQFSESSADAYKDQIWTMEERSLAAIVAEVLSVPTTEIGRHTSFFSLGLDSISAISVASSIRRKMDLNLDLSTVLKCPTVSRLSQAMAQMMREEDVTKASTSKAELHVFPEKILETVRSTYERDGKSIQAILPCTPLQEAMLSLGPGKAAYHNRTLFRIHGDIERLKGTWQEMCHRHDILRATFIPIDTLEYAYAQVVLVEAKLPWATPATTVTDFDALVPGEIDVAHGHEYNTDLPYSLTNFKIDGIHYLMLNMHHALYDAVAIDRLLYEIEVSYHAQDNLPPTVSFATFLDALVSTDLSKADQFWTSHLAHFTPIGFPRLCQDARVANTRGLDYHLSSKTLNIGLDELERACKSVSSTMLCVTQAAFAKFLSLYLGRSDICFGNVVSGRSLPIDGIERIVAPCFNTLPVRVDLTSLSTNIELIQDLQRYNVDVLPFHLTPLRRIQTKAARAGQSLFDTLFILQQPTRDLDHEIWSLEKDYGEMNFPFVMELIPNVCKNTLSINVYYESRTISLNDVRYVFEAYEDALRSCMTFPSASVSDLVSAEPLQNPANAIDFAVLSSDKIATPVFGIGDLYSEIHGSQGSLESSTTIEKNGRSFYKTGKLARVLPGNRYAEIDNRNTLVRDRTLGHGATAQEDANADWTEVEWSIREVITQFSLSSGNQIKRNTTIYQLGLDSINAVQIAAKLRDRGLKVSSSDMMEHPTCASLAVALQQKRSAQSTSPKFNLEDFTAHFKRSVCARHHLDENEVHRIRPCTPLQSGLIAESIRSQTRMYVNEIKMQLYEDIDLQRFNHAWRAVQQKYAMLRTGFTQINHSKFPMAMIEYNPSAVEIPWHLFSDTVRTREVVEQNVTIILSALHKIPWRILLFPTERNYSMVLLAHHAIYDAQLLQSILDDVANAYSDHKLSLAPSLDTAIAEILEDSNDESERNRQFWEHTGKRMAISRFPNLTPLVVDHGESYVEARKCQQSLAELEEGSRIVGTTMQAIAQAAWAQVLSCYIGETDVTFGVVLSGRTTDVREHAALPCIITVPVPCHVGDDGQRLLEEMLNYNAKVQRYQFTPLPKIQRWTGHPDESLFDTILTYQKRNASSSETARPWVIADEKATINYTVSLELEPCLKDSSLVIRLAAKDDVLPRPQAKLMLNQFEECFIELLFATSKGRRQTAIHREHLLSITPAKDQALSSSVQSLHQFVERTAIESPQRVALEFATSLDAAGRQRWTYREINEAGNRVGHLLQNHGVKPGSIVATCFDKSAEASFAFIGILKAGCAFVALDPTAPLARKSFIIEDSQAKVVLSTKNVATSLPQNDYVYIIDLNSCRLENWPAGPVKLAREVQSDDLSYCLYTSGTTGTPKGCMITHKNVVQAMLSFQKLFAGHWNQDSRWLQFASFHFDVSVLEQFWSWSVGICVVSAPRDLVFQDIAETIRQLEITHIDLTPSLAKLLHPDDVPSLCNGVFITGGEPLKQEIIDVWGPRTVIYNGYGPTEATIGVTMHPRVPCSGKPSNIGRQFDNVGTYVLKPKSDTAVLRGGIGELCIAGTLVGRGYLNRPELTNERFPFLKKYGERVYRTGDLVRILHDGTFIFHGRIDDQVKLRGQRLEVGEINNVLLQALPELADVSTLVLKHPKQQKDQLVTFMVLKESAGKQEPHVITESQGQLLRSAQEACETRLPSYMVPSYFIPISRIPLTVNNKVDSRKLQTMFDEMSLHELQRLGQHLPQPSNSLTPTETRLVAVLAGFLSVSTKEISPLTSIFELGLDSISAIGFTRALKDAGFHSAEVSTIIQNSHIQSLAKALADVTSITTDGAIVAARQNIAAYQHKHIGTAMKLLGVTLEKIESLAPCTPLQEGIISRSLNNQRPVYFNSFLLELAEDVNSETLKSAWERVFEAVQILRTRFISTADGYMQVILRQLQLPWTEQKFENENQMGQFLDESADEWIEKNGDHFAKPFEVVITRCPTKAVMALHLFHALYDGNSIQLLLTILTKSFTDNEMPNVGPNFHDALPFGPLRRTDGAEHFWIEHLDSVKPGKLRPLSELSSRNDCFVTVDVHGLRTFDTIRQRLGVTDQALFQACWASLLLSYFGSDVVFGNVISGRSIDFEGADQVIGPLFNTIPFAPKIRKGDTWGSVVRTCHEFNVSVLPYQHTPLRNILKWCKYSQYQPLFEVLFVFQKETPRTDTSGCLLRGEVASENQADYPLALEVERKCSGTFTLTLAAQGNIADRGRCTEMLHTLTSMLHELLADPEGRISTFVDDSSNNIDGGEQTSSTFDTPDTQLKSIVDFHWTPAANLIRSEIAALAGLDKNSVDEHCSILELGLDSIDAIRLSSVLKKSGITLSTSSIMRSLTVSRMLQDASLADVHDQHPSFDLLATREAELTRSLFGDLTTPETVDRILPVTPLQEGMLSEMINSNFQRYFNHDILKISKHTDITLLQSAWEKAFASFRILRTIFAPIDNPSVDDAFAQVIHKHSIFPWHEVSSNTVDDISTIMDGVAQEVRRTFTEKSPARLTIVYCPKEKYLVLSLPHAMYDGWSLQLLHETVHELYCEHDTVESEKKSLTNADEDPKIPGQSFDHALQQIVLSLTEEQEAFWQNQLTGYVPSTLPHREGSSDQRSPGVHRREIRSQIALESVISLCRTQGITLQAFGAACWAFVLASLYRQLDVVFGIVLSGRDTVDAESIMFPTMNTVCVRSIIHKSKQDMLRYTQETISEIMPHQHVPLRKILAKLPSRNRRLFDTLFIYQKRPQIGTHSETSLYESVGGASDVEYPVCIEMETIDDAIIWRTACHEDFFDHIGTADVLQKLDAVARDIIREPSTPAINFHEEGTRICGLPAFKPPAHHDLRQTSTPTMPGSSDAMWSGTEQKVRSVLSAVSKVPEEDITKDMTIFHLGLDSISAIKISTLLRKQDIKLAVSDILGSASITGIAGIADRQQLREVGTASSNGSLAKVLKEEDLKRLVESVNMDAENIEEVLRTSAGQDYMLSVWQNTHGASLVPEFAWQLDNCCDIEHVQKTWSNLVAEMPILRTCFVATSSDRFPLVQAVMRDVESRIFRAEDNVFTGSKNPSVTNAQPFLHAIADVDSRRTVLHLRIHHALYDAFSLQVLRQRFEDIINGVRIESSSSQDHSGFLALSTSPEARLKCHSFWTQHLADASSPSLLQPLTPWPRRVELFKPSLISTETLENIAKTRGIPLQAIFFALWSRLYASLSHRVDALSTTADYDVVFGVYLANRAHLPNLYAANFPTVNLVPLRVRSFASSNLLDVAKKIQDDLREIGTPENSAVRLWEIDRWTEGKVKLDCFVNFLSLPEEDGEDGKAEEGNSRGAVKVREVSRESIGERKGVGEPKGPHFVEPEELKGNLIKDSYLHSVDVEVALRKGGLDIGIFGSENMVEGIEGAERLVNNLKDLLVKLGEHA</sequence>
<dbReference type="CDD" id="cd19542">
    <property type="entry name" value="CT_NRPS-like"/>
    <property type="match status" value="1"/>
</dbReference>
<dbReference type="SMART" id="SM00823">
    <property type="entry name" value="PKS_PP"/>
    <property type="match status" value="6"/>
</dbReference>
<keyword evidence="3" id="KW-0597">Phosphoprotein</keyword>
<keyword evidence="4" id="KW-0436">Ligase</keyword>
<dbReference type="Pfam" id="PF00668">
    <property type="entry name" value="Condensation"/>
    <property type="match status" value="6"/>
</dbReference>
<organism evidence="8 9">
    <name type="scientific">Viridothelium virens</name>
    <name type="common">Speckled blister lichen</name>
    <name type="synonym">Trypethelium virens</name>
    <dbReference type="NCBI Taxonomy" id="1048519"/>
    <lineage>
        <taxon>Eukaryota</taxon>
        <taxon>Fungi</taxon>
        <taxon>Dikarya</taxon>
        <taxon>Ascomycota</taxon>
        <taxon>Pezizomycotina</taxon>
        <taxon>Dothideomycetes</taxon>
        <taxon>Dothideomycetes incertae sedis</taxon>
        <taxon>Trypetheliales</taxon>
        <taxon>Trypetheliaceae</taxon>
        <taxon>Viridothelium</taxon>
    </lineage>
</organism>
<dbReference type="InterPro" id="IPR045851">
    <property type="entry name" value="AMP-bd_C_sf"/>
</dbReference>
<keyword evidence="2" id="KW-0596">Phosphopantetheine</keyword>
<dbReference type="Pfam" id="PF00550">
    <property type="entry name" value="PP-binding"/>
    <property type="match status" value="6"/>
</dbReference>
<comment type="pathway">
    <text evidence="1">Siderophore biosynthesis.</text>
</comment>
<dbReference type="InterPro" id="IPR006162">
    <property type="entry name" value="Ppantetheine_attach_site"/>
</dbReference>
<feature type="region of interest" description="Disordered" evidence="6">
    <location>
        <begin position="159"/>
        <end position="180"/>
    </location>
</feature>
<dbReference type="PROSITE" id="PS00455">
    <property type="entry name" value="AMP_BINDING"/>
    <property type="match status" value="1"/>
</dbReference>
<feature type="domain" description="Carrier" evidence="7">
    <location>
        <begin position="2395"/>
        <end position="2471"/>
    </location>
</feature>
<evidence type="ECO:0000256" key="3">
    <source>
        <dbReference type="ARBA" id="ARBA00022553"/>
    </source>
</evidence>
<dbReference type="PANTHER" id="PTHR45527:SF1">
    <property type="entry name" value="FATTY ACID SYNTHASE"/>
    <property type="match status" value="1"/>
</dbReference>
<dbReference type="InterPro" id="IPR020806">
    <property type="entry name" value="PKS_PP-bd"/>
</dbReference>
<evidence type="ECO:0000313" key="9">
    <source>
        <dbReference type="Proteomes" id="UP000800092"/>
    </source>
</evidence>
<keyword evidence="9" id="KW-1185">Reference proteome</keyword>
<dbReference type="SMART" id="SM01294">
    <property type="entry name" value="PKS_PP_betabranch"/>
    <property type="match status" value="1"/>
</dbReference>
<dbReference type="Gene3D" id="1.10.1200.10">
    <property type="entry name" value="ACP-like"/>
    <property type="match status" value="6"/>
</dbReference>
<dbReference type="Gene3D" id="3.30.559.10">
    <property type="entry name" value="Chloramphenicol acetyltransferase-like domain"/>
    <property type="match status" value="6"/>
</dbReference>
<evidence type="ECO:0000256" key="6">
    <source>
        <dbReference type="SAM" id="MobiDB-lite"/>
    </source>
</evidence>
<evidence type="ECO:0000256" key="1">
    <source>
        <dbReference type="ARBA" id="ARBA00004924"/>
    </source>
</evidence>
<dbReference type="SUPFAM" id="SSF52777">
    <property type="entry name" value="CoA-dependent acyltransferases"/>
    <property type="match status" value="12"/>
</dbReference>
<dbReference type="Gene3D" id="3.40.50.12780">
    <property type="entry name" value="N-terminal domain of ligase-like"/>
    <property type="match status" value="3"/>
</dbReference>
<dbReference type="InterPro" id="IPR042099">
    <property type="entry name" value="ANL_N_sf"/>
</dbReference>
<evidence type="ECO:0000259" key="7">
    <source>
        <dbReference type="PROSITE" id="PS50075"/>
    </source>
</evidence>
<feature type="domain" description="Carrier" evidence="7">
    <location>
        <begin position="698"/>
        <end position="771"/>
    </location>
</feature>
<dbReference type="InterPro" id="IPR036736">
    <property type="entry name" value="ACP-like_sf"/>
</dbReference>
<dbReference type="GO" id="GO:0005737">
    <property type="term" value="C:cytoplasm"/>
    <property type="evidence" value="ECO:0007669"/>
    <property type="project" value="TreeGrafter"/>
</dbReference>
<dbReference type="FunFam" id="3.40.50.12780:FF:000024">
    <property type="entry name" value="Nonribosomal siderophore peptide synthase SidC"/>
    <property type="match status" value="2"/>
</dbReference>
<dbReference type="GO" id="GO:0031177">
    <property type="term" value="F:phosphopantetheine binding"/>
    <property type="evidence" value="ECO:0007669"/>
    <property type="project" value="InterPro"/>
</dbReference>
<dbReference type="GO" id="GO:0043041">
    <property type="term" value="P:amino acid activation for nonribosomal peptide biosynthetic process"/>
    <property type="evidence" value="ECO:0007669"/>
    <property type="project" value="TreeGrafter"/>
</dbReference>
<dbReference type="InterPro" id="IPR023213">
    <property type="entry name" value="CAT-like_dom_sf"/>
</dbReference>
<dbReference type="FunFam" id="3.30.300.30:FF:000015">
    <property type="entry name" value="Nonribosomal peptide synthase SidD"/>
    <property type="match status" value="1"/>
</dbReference>
<feature type="domain" description="Carrier" evidence="7">
    <location>
        <begin position="1767"/>
        <end position="1844"/>
    </location>
</feature>
<dbReference type="Gene3D" id="3.30.300.30">
    <property type="match status" value="3"/>
</dbReference>
<dbReference type="Proteomes" id="UP000800092">
    <property type="component" value="Unassembled WGS sequence"/>
</dbReference>
<gene>
    <name evidence="8" type="ORF">EV356DRAFT_465105</name>
</gene>
<reference evidence="8" key="1">
    <citation type="journal article" date="2020" name="Stud. Mycol.">
        <title>101 Dothideomycetes genomes: a test case for predicting lifestyles and emergence of pathogens.</title>
        <authorList>
            <person name="Haridas S."/>
            <person name="Albert R."/>
            <person name="Binder M."/>
            <person name="Bloem J."/>
            <person name="Labutti K."/>
            <person name="Salamov A."/>
            <person name="Andreopoulos B."/>
            <person name="Baker S."/>
            <person name="Barry K."/>
            <person name="Bills G."/>
            <person name="Bluhm B."/>
            <person name="Cannon C."/>
            <person name="Castanera R."/>
            <person name="Culley D."/>
            <person name="Daum C."/>
            <person name="Ezra D."/>
            <person name="Gonzalez J."/>
            <person name="Henrissat B."/>
            <person name="Kuo A."/>
            <person name="Liang C."/>
            <person name="Lipzen A."/>
            <person name="Lutzoni F."/>
            <person name="Magnuson J."/>
            <person name="Mondo S."/>
            <person name="Nolan M."/>
            <person name="Ohm R."/>
            <person name="Pangilinan J."/>
            <person name="Park H.-J."/>
            <person name="Ramirez L."/>
            <person name="Alfaro M."/>
            <person name="Sun H."/>
            <person name="Tritt A."/>
            <person name="Yoshinaga Y."/>
            <person name="Zwiers L.-H."/>
            <person name="Turgeon B."/>
            <person name="Goodwin S."/>
            <person name="Spatafora J."/>
            <person name="Crous P."/>
            <person name="Grigoriev I."/>
        </authorList>
    </citation>
    <scope>NUCLEOTIDE SEQUENCE</scope>
    <source>
        <strain evidence="8">Tuck. ex Michener</strain>
    </source>
</reference>
<dbReference type="FunFam" id="3.40.50.980:FF:000001">
    <property type="entry name" value="Non-ribosomal peptide synthetase"/>
    <property type="match status" value="1"/>
</dbReference>
<dbReference type="InterPro" id="IPR000873">
    <property type="entry name" value="AMP-dep_synth/lig_dom"/>
</dbReference>
<dbReference type="SUPFAM" id="SSF56801">
    <property type="entry name" value="Acetyl-CoA synthetase-like"/>
    <property type="match status" value="3"/>
</dbReference>
<dbReference type="CDD" id="cd05918">
    <property type="entry name" value="A_NRPS_SidN3_like"/>
    <property type="match status" value="2"/>
</dbReference>
<dbReference type="PANTHER" id="PTHR45527">
    <property type="entry name" value="NONRIBOSOMAL PEPTIDE SYNTHETASE"/>
    <property type="match status" value="1"/>
</dbReference>
<dbReference type="PROSITE" id="PS50075">
    <property type="entry name" value="CARRIER"/>
    <property type="match status" value="6"/>
</dbReference>
<comment type="similarity">
    <text evidence="5">Belongs to the NRP synthetase family.</text>
</comment>
<dbReference type="Gene3D" id="3.30.559.30">
    <property type="entry name" value="Nonribosomal peptide synthetase, condensation domain"/>
    <property type="match status" value="6"/>
</dbReference>
<dbReference type="InterPro" id="IPR020845">
    <property type="entry name" value="AMP-binding_CS"/>
</dbReference>
<name>A0A6A6HBE1_VIRVR</name>
<proteinExistence type="inferred from homology"/>
<evidence type="ECO:0000256" key="5">
    <source>
        <dbReference type="ARBA" id="ARBA00029454"/>
    </source>
</evidence>
<feature type="domain" description="Carrier" evidence="7">
    <location>
        <begin position="4035"/>
        <end position="4108"/>
    </location>
</feature>
<evidence type="ECO:0000256" key="2">
    <source>
        <dbReference type="ARBA" id="ARBA00022450"/>
    </source>
</evidence>
<dbReference type="SUPFAM" id="SSF47336">
    <property type="entry name" value="ACP-like"/>
    <property type="match status" value="6"/>
</dbReference>
<feature type="domain" description="Carrier" evidence="7">
    <location>
        <begin position="3474"/>
        <end position="3551"/>
    </location>
</feature>
<evidence type="ECO:0000256" key="4">
    <source>
        <dbReference type="ARBA" id="ARBA00022598"/>
    </source>
</evidence>
<dbReference type="InterPro" id="IPR001242">
    <property type="entry name" value="Condensation_dom"/>
</dbReference>
<dbReference type="EMBL" id="ML991791">
    <property type="protein sequence ID" value="KAF2235425.1"/>
    <property type="molecule type" value="Genomic_DNA"/>
</dbReference>
<protein>
    <recommendedName>
        <fullName evidence="7">Carrier domain-containing protein</fullName>
    </recommendedName>
</protein>
<dbReference type="InterPro" id="IPR009081">
    <property type="entry name" value="PP-bd_ACP"/>
</dbReference>
<dbReference type="GO" id="GO:0031169">
    <property type="term" value="P:ferrichrome biosynthetic process"/>
    <property type="evidence" value="ECO:0007669"/>
    <property type="project" value="UniProtKB-ARBA"/>
</dbReference>
<feature type="region of interest" description="Disordered" evidence="6">
    <location>
        <begin position="5057"/>
        <end position="5076"/>
    </location>
</feature>
<dbReference type="Pfam" id="PF00501">
    <property type="entry name" value="AMP-binding"/>
    <property type="match status" value="3"/>
</dbReference>
<dbReference type="OrthoDB" id="416786at2759"/>
<dbReference type="PROSITE" id="PS00012">
    <property type="entry name" value="PHOSPHOPANTETHEINE"/>
    <property type="match status" value="2"/>
</dbReference>
<evidence type="ECO:0000313" key="8">
    <source>
        <dbReference type="EMBL" id="KAF2235425.1"/>
    </source>
</evidence>
<feature type="domain" description="Carrier" evidence="7">
    <location>
        <begin position="4608"/>
        <end position="4681"/>
    </location>
</feature>
<dbReference type="GO" id="GO:0010106">
    <property type="term" value="P:cellular response to iron ion starvation"/>
    <property type="evidence" value="ECO:0007669"/>
    <property type="project" value="UniProtKB-ARBA"/>
</dbReference>
<feature type="compositionally biased region" description="Basic and acidic residues" evidence="6">
    <location>
        <begin position="159"/>
        <end position="170"/>
    </location>
</feature>
<dbReference type="NCBIfam" id="TIGR01733">
    <property type="entry name" value="AA-adenyl-dom"/>
    <property type="match status" value="2"/>
</dbReference>
<dbReference type="FunFam" id="3.30.300.30:FF:000033">
    <property type="entry name" value="Nonribosomal siderophore peptide synthase SidC"/>
    <property type="match status" value="1"/>
</dbReference>
<accession>A0A6A6HBE1</accession>
<dbReference type="InterPro" id="IPR010071">
    <property type="entry name" value="AA_adenyl_dom"/>
</dbReference>
<dbReference type="GO" id="GO:0016874">
    <property type="term" value="F:ligase activity"/>
    <property type="evidence" value="ECO:0007669"/>
    <property type="project" value="UniProtKB-KW"/>
</dbReference>
<feature type="compositionally biased region" description="Basic and acidic residues" evidence="6">
    <location>
        <begin position="5061"/>
        <end position="5076"/>
    </location>
</feature>